<protein>
    <submittedName>
        <fullName evidence="2">EpsI family protein</fullName>
    </submittedName>
</protein>
<organism evidence="2 3">
    <name type="scientific">Sphingobium fluviale</name>
    <dbReference type="NCBI Taxonomy" id="2506423"/>
    <lineage>
        <taxon>Bacteria</taxon>
        <taxon>Pseudomonadati</taxon>
        <taxon>Pseudomonadota</taxon>
        <taxon>Alphaproteobacteria</taxon>
        <taxon>Sphingomonadales</taxon>
        <taxon>Sphingomonadaceae</taxon>
        <taxon>Sphingobium</taxon>
    </lineage>
</organism>
<dbReference type="OrthoDB" id="8208147at2"/>
<dbReference type="Proteomes" id="UP000290958">
    <property type="component" value="Unassembled WGS sequence"/>
</dbReference>
<feature type="domain" description="Methanolan biosynthesis EpsI" evidence="1">
    <location>
        <begin position="8"/>
        <end position="215"/>
    </location>
</feature>
<dbReference type="NCBIfam" id="TIGR02914">
    <property type="entry name" value="EpsI_fam"/>
    <property type="match status" value="1"/>
</dbReference>
<evidence type="ECO:0000259" key="1">
    <source>
        <dbReference type="Pfam" id="PF11984"/>
    </source>
</evidence>
<dbReference type="RefSeq" id="WP_129403492.1">
    <property type="nucleotide sequence ID" value="NZ_SBKP01000003.1"/>
</dbReference>
<dbReference type="InterPro" id="IPR014263">
    <property type="entry name" value="Methanolan_biosynth_EpsI"/>
</dbReference>
<dbReference type="EMBL" id="SBKP01000003">
    <property type="protein sequence ID" value="RXR29951.1"/>
    <property type="molecule type" value="Genomic_DNA"/>
</dbReference>
<evidence type="ECO:0000313" key="3">
    <source>
        <dbReference type="Proteomes" id="UP000290958"/>
    </source>
</evidence>
<proteinExistence type="predicted"/>
<dbReference type="AlphaFoldDB" id="A0A4Q1KJE3"/>
<keyword evidence="3" id="KW-1185">Reference proteome</keyword>
<name>A0A4Q1KJE3_9SPHN</name>
<dbReference type="NCBIfam" id="NF045608">
    <property type="entry name" value="EpsI_type_V"/>
    <property type="match status" value="1"/>
</dbReference>
<dbReference type="Pfam" id="PF11984">
    <property type="entry name" value="DUF3485"/>
    <property type="match status" value="1"/>
</dbReference>
<sequence>MITRRDFLIGGACVAALGVAEALRPRTQITLMPQQPLTNLVPKTIGPWTLGEGGDIVVPEIPGSLTDKLYADTLTRLYINTKTGEQIMLLVAYGQAQSDILQLHRPESCYPAIGLAIGSRRNDDIALGGGASIPAVALTAGEGIRMEDIVYWTRLGEFLPRTAGEQRRNRLETAMDGIISDGVLVRASTLRMGPEASPAYDRLNAFLAALVRAVPANSRPGFIGTERAKALVTRI</sequence>
<gene>
    <name evidence="2" type="primary">epsI</name>
    <name evidence="2" type="ORF">EQG66_05300</name>
</gene>
<comment type="caution">
    <text evidence="2">The sequence shown here is derived from an EMBL/GenBank/DDBJ whole genome shotgun (WGS) entry which is preliminary data.</text>
</comment>
<reference evidence="3" key="1">
    <citation type="submission" date="2019-01" db="EMBL/GenBank/DDBJ databases">
        <title>Cytophagaceae bacterium strain CAR-16.</title>
        <authorList>
            <person name="Chen W.-M."/>
        </authorList>
    </citation>
    <scope>NUCLEOTIDE SEQUENCE [LARGE SCALE GENOMIC DNA]</scope>
    <source>
        <strain evidence="3">CHR27</strain>
    </source>
</reference>
<dbReference type="InterPro" id="IPR054654">
    <property type="entry name" value="EpsI_type_V_pred"/>
</dbReference>
<accession>A0A4Q1KJE3</accession>
<evidence type="ECO:0000313" key="2">
    <source>
        <dbReference type="EMBL" id="RXR29951.1"/>
    </source>
</evidence>